<feature type="signal peptide" evidence="1">
    <location>
        <begin position="1"/>
        <end position="23"/>
    </location>
</feature>
<keyword evidence="3" id="KW-1185">Reference proteome</keyword>
<protein>
    <recommendedName>
        <fullName evidence="4">Secreted protein</fullName>
    </recommendedName>
</protein>
<dbReference type="AlphaFoldDB" id="A0A8J5S369"/>
<keyword evidence="1" id="KW-0732">Signal</keyword>
<dbReference type="Proteomes" id="UP000729402">
    <property type="component" value="Unassembled WGS sequence"/>
</dbReference>
<evidence type="ECO:0000256" key="1">
    <source>
        <dbReference type="SAM" id="SignalP"/>
    </source>
</evidence>
<reference evidence="2" key="1">
    <citation type="journal article" date="2021" name="bioRxiv">
        <title>Whole Genome Assembly and Annotation of Northern Wild Rice, Zizania palustris L., Supports a Whole Genome Duplication in the Zizania Genus.</title>
        <authorList>
            <person name="Haas M."/>
            <person name="Kono T."/>
            <person name="Macchietto M."/>
            <person name="Millas R."/>
            <person name="McGilp L."/>
            <person name="Shao M."/>
            <person name="Duquette J."/>
            <person name="Hirsch C.N."/>
            <person name="Kimball J."/>
        </authorList>
    </citation>
    <scope>NUCLEOTIDE SEQUENCE</scope>
    <source>
        <tissue evidence="2">Fresh leaf tissue</tissue>
    </source>
</reference>
<evidence type="ECO:0000313" key="2">
    <source>
        <dbReference type="EMBL" id="KAG8050034.1"/>
    </source>
</evidence>
<dbReference type="OrthoDB" id="1913236at2759"/>
<gene>
    <name evidence="2" type="ORF">GUJ93_ZPchr0009g1099</name>
</gene>
<dbReference type="PANTHER" id="PTHR37247">
    <property type="entry name" value="TRANSMEMBRANE PROTEIN"/>
    <property type="match status" value="1"/>
</dbReference>
<organism evidence="2 3">
    <name type="scientific">Zizania palustris</name>
    <name type="common">Northern wild rice</name>
    <dbReference type="NCBI Taxonomy" id="103762"/>
    <lineage>
        <taxon>Eukaryota</taxon>
        <taxon>Viridiplantae</taxon>
        <taxon>Streptophyta</taxon>
        <taxon>Embryophyta</taxon>
        <taxon>Tracheophyta</taxon>
        <taxon>Spermatophyta</taxon>
        <taxon>Magnoliopsida</taxon>
        <taxon>Liliopsida</taxon>
        <taxon>Poales</taxon>
        <taxon>Poaceae</taxon>
        <taxon>BOP clade</taxon>
        <taxon>Oryzoideae</taxon>
        <taxon>Oryzeae</taxon>
        <taxon>Zizaniinae</taxon>
        <taxon>Zizania</taxon>
    </lineage>
</organism>
<sequence>MRSWGCLSCALLAFNRLPTRGLAFLFFADLLRPAVGNAWLRLDTGVGSSARANIILSERSLREFRGLRSFVAFLAEQPKQLKHLEWPGFTQHAFLVVLSSVDAALCYILSWVLQKSA</sequence>
<evidence type="ECO:0008006" key="4">
    <source>
        <dbReference type="Google" id="ProtNLM"/>
    </source>
</evidence>
<proteinExistence type="predicted"/>
<evidence type="ECO:0000313" key="3">
    <source>
        <dbReference type="Proteomes" id="UP000729402"/>
    </source>
</evidence>
<comment type="caution">
    <text evidence="2">The sequence shown here is derived from an EMBL/GenBank/DDBJ whole genome shotgun (WGS) entry which is preliminary data.</text>
</comment>
<dbReference type="PANTHER" id="PTHR37247:SF1">
    <property type="entry name" value="TRANSMEMBRANE PROTEIN"/>
    <property type="match status" value="1"/>
</dbReference>
<feature type="chain" id="PRO_5035162763" description="Secreted protein" evidence="1">
    <location>
        <begin position="24"/>
        <end position="117"/>
    </location>
</feature>
<dbReference type="EMBL" id="JAAALK010000289">
    <property type="protein sequence ID" value="KAG8050034.1"/>
    <property type="molecule type" value="Genomic_DNA"/>
</dbReference>
<name>A0A8J5S369_ZIZPA</name>
<accession>A0A8J5S369</accession>
<reference evidence="2" key="2">
    <citation type="submission" date="2021-02" db="EMBL/GenBank/DDBJ databases">
        <authorList>
            <person name="Kimball J.A."/>
            <person name="Haas M.W."/>
            <person name="Macchietto M."/>
            <person name="Kono T."/>
            <person name="Duquette J."/>
            <person name="Shao M."/>
        </authorList>
    </citation>
    <scope>NUCLEOTIDE SEQUENCE</scope>
    <source>
        <tissue evidence="2">Fresh leaf tissue</tissue>
    </source>
</reference>